<dbReference type="InterPro" id="IPR036230">
    <property type="entry name" value="LeuA_allosteric_dom_sf"/>
</dbReference>
<dbReference type="PANTHER" id="PTHR46911">
    <property type="match status" value="1"/>
</dbReference>
<keyword evidence="7" id="KW-0012">Acyltransferase</keyword>
<reference evidence="7 8" key="1">
    <citation type="submission" date="2024-10" db="EMBL/GenBank/DDBJ databases">
        <title>The Natural Products Discovery Center: Release of the First 8490 Sequenced Strains for Exploring Actinobacteria Biosynthetic Diversity.</title>
        <authorList>
            <person name="Kalkreuter E."/>
            <person name="Kautsar S.A."/>
            <person name="Yang D."/>
            <person name="Bader C.D."/>
            <person name="Teijaro C.N."/>
            <person name="Fluegel L."/>
            <person name="Davis C.M."/>
            <person name="Simpson J.R."/>
            <person name="Lauterbach L."/>
            <person name="Steele A.D."/>
            <person name="Gui C."/>
            <person name="Meng S."/>
            <person name="Li G."/>
            <person name="Viehrig K."/>
            <person name="Ye F."/>
            <person name="Su P."/>
            <person name="Kiefer A.F."/>
            <person name="Nichols A."/>
            <person name="Cepeda A.J."/>
            <person name="Yan W."/>
            <person name="Fan B."/>
            <person name="Jiang Y."/>
            <person name="Adhikari A."/>
            <person name="Zheng C.-J."/>
            <person name="Schuster L."/>
            <person name="Cowan T.M."/>
            <person name="Smanski M.J."/>
            <person name="Chevrette M.G."/>
            <person name="De Carvalho L.P.S."/>
            <person name="Shen B."/>
        </authorList>
    </citation>
    <scope>NUCLEOTIDE SEQUENCE [LARGE SCALE GENOMIC DNA]</scope>
    <source>
        <strain evidence="7 8">NPDC017990</strain>
    </source>
</reference>
<dbReference type="GO" id="GO:0003852">
    <property type="term" value="F:2-isopropylmalate synthase activity"/>
    <property type="evidence" value="ECO:0007669"/>
    <property type="project" value="UniProtKB-EC"/>
</dbReference>
<dbReference type="Proteomes" id="UP001610818">
    <property type="component" value="Unassembled WGS sequence"/>
</dbReference>
<evidence type="ECO:0000256" key="1">
    <source>
        <dbReference type="ARBA" id="ARBA00000064"/>
    </source>
</evidence>
<dbReference type="EMBL" id="JBIRGQ010000017">
    <property type="protein sequence ID" value="MFH8551925.1"/>
    <property type="molecule type" value="Genomic_DNA"/>
</dbReference>
<gene>
    <name evidence="7" type="ORF">ACH4F9_43820</name>
</gene>
<dbReference type="InterPro" id="IPR054692">
    <property type="entry name" value="LeuA-like_post-cat"/>
</dbReference>
<dbReference type="RefSeq" id="WP_397719047.1">
    <property type="nucleotide sequence ID" value="NZ_JBIRGN010000017.1"/>
</dbReference>
<sequence>MTATVPMVFSMEKDLSGRLEKSGAGGQGAYDFGHIGGAGRHSGKCAAREMRSFSWRVTLVDVTYSPRNYLAERIQPLPSGMPVHKYRGYRPFRLPDRLWPDRVAERAPLWCSVDLRDGNQALMDPMDPERKRAMYELLVKLGFKEIELGFPMASRSDLEFTRDVIERDAIPDDVTIQVMSPIREGMIEDTVKAIEGAPRAIVQIFNPTSVTQRNAVFRMSRAEVKALALRGAETALKLRDSLPGTEIYLQYGTESFTQTEPEFALEVHNAVLDLWRPEPDEQVRVVLPASVECYPPHEFADRIEWMSRHLAYRDAITLTLHTHNDRGSAVAATELALLAGADRVEGTLFGNGERAGNVCLITLAMNLLSQGIDPKLDLSDLDEARRVTEHCNRMPVSPRHPWVGDYVYTSFAGSHQDAISKGLQALEENKATVWDVPYLPIDPRDVGRDYQALIRINSQSGKGGIAHLMRTEHGFELPRRLQIEFASVVQERSESGGEVNAAQLLDWFTDEYRVDETAAPGTPTAGERTDTGAMLHALLHPHGKEGVVRETHVQSPSETDSARWITYLETATGSTTRWGVGIGGSKEQSLERSVRCAARRLLKAVTA</sequence>
<comment type="caution">
    <text evidence="7">The sequence shown here is derived from an EMBL/GenBank/DDBJ whole genome shotgun (WGS) entry which is preliminary data.</text>
</comment>
<dbReference type="EC" id="2.3.3.13" evidence="3"/>
<keyword evidence="4 5" id="KW-0808">Transferase</keyword>
<dbReference type="SUPFAM" id="SSF89000">
    <property type="entry name" value="post-HMGL domain-like"/>
    <property type="match status" value="1"/>
</dbReference>
<comment type="catalytic activity">
    <reaction evidence="1">
        <text>3-methyl-2-oxobutanoate + acetyl-CoA + H2O = (2S)-2-isopropylmalate + CoA + H(+)</text>
        <dbReference type="Rhea" id="RHEA:21524"/>
        <dbReference type="ChEBI" id="CHEBI:1178"/>
        <dbReference type="ChEBI" id="CHEBI:11851"/>
        <dbReference type="ChEBI" id="CHEBI:15377"/>
        <dbReference type="ChEBI" id="CHEBI:15378"/>
        <dbReference type="ChEBI" id="CHEBI:57287"/>
        <dbReference type="ChEBI" id="CHEBI:57288"/>
        <dbReference type="EC" id="2.3.3.13"/>
    </reaction>
</comment>
<dbReference type="Pfam" id="PF22615">
    <property type="entry name" value="IPMS_D2"/>
    <property type="match status" value="1"/>
</dbReference>
<protein>
    <recommendedName>
        <fullName evidence="3">2-isopropylmalate synthase</fullName>
        <ecNumber evidence="3">2.3.3.13</ecNumber>
    </recommendedName>
</protein>
<dbReference type="InterPro" id="IPR002034">
    <property type="entry name" value="AIPM/Hcit_synth_CS"/>
</dbReference>
<evidence type="ECO:0000256" key="2">
    <source>
        <dbReference type="ARBA" id="ARBA00009767"/>
    </source>
</evidence>
<evidence type="ECO:0000256" key="4">
    <source>
        <dbReference type="ARBA" id="ARBA00022679"/>
    </source>
</evidence>
<organism evidence="7 8">
    <name type="scientific">Streptomyces longisporoflavus</name>
    <dbReference type="NCBI Taxonomy" id="28044"/>
    <lineage>
        <taxon>Bacteria</taxon>
        <taxon>Bacillati</taxon>
        <taxon>Actinomycetota</taxon>
        <taxon>Actinomycetes</taxon>
        <taxon>Kitasatosporales</taxon>
        <taxon>Streptomycetaceae</taxon>
        <taxon>Streptomyces</taxon>
    </lineage>
</organism>
<evidence type="ECO:0000256" key="3">
    <source>
        <dbReference type="ARBA" id="ARBA00012973"/>
    </source>
</evidence>
<dbReference type="InterPro" id="IPR013785">
    <property type="entry name" value="Aldolase_TIM"/>
</dbReference>
<comment type="similarity">
    <text evidence="2">Belongs to the alpha-IPM synthase/homocitrate synthase family. LeuA type 2 subfamily.</text>
</comment>
<proteinExistence type="inferred from homology"/>
<dbReference type="PROSITE" id="PS00816">
    <property type="entry name" value="AIPM_HOMOCIT_SYNTH_2"/>
    <property type="match status" value="1"/>
</dbReference>
<dbReference type="Gene3D" id="3.20.20.70">
    <property type="entry name" value="Aldolase class I"/>
    <property type="match status" value="1"/>
</dbReference>
<accession>A0ABW7R6K3</accession>
<dbReference type="NCBIfam" id="NF002991">
    <property type="entry name" value="PRK03739.1"/>
    <property type="match status" value="1"/>
</dbReference>
<dbReference type="Gene3D" id="3.30.160.270">
    <property type="match status" value="1"/>
</dbReference>
<keyword evidence="8" id="KW-1185">Reference proteome</keyword>
<evidence type="ECO:0000313" key="7">
    <source>
        <dbReference type="EMBL" id="MFH8551925.1"/>
    </source>
</evidence>
<dbReference type="Pfam" id="PF00682">
    <property type="entry name" value="HMGL-like"/>
    <property type="match status" value="1"/>
</dbReference>
<dbReference type="SUPFAM" id="SSF51569">
    <property type="entry name" value="Aldolase"/>
    <property type="match status" value="1"/>
</dbReference>
<evidence type="ECO:0000313" key="8">
    <source>
        <dbReference type="Proteomes" id="UP001610818"/>
    </source>
</evidence>
<evidence type="ECO:0000256" key="5">
    <source>
        <dbReference type="RuleBase" id="RU003523"/>
    </source>
</evidence>
<dbReference type="PROSITE" id="PS50991">
    <property type="entry name" value="PYR_CT"/>
    <property type="match status" value="1"/>
</dbReference>
<dbReference type="PANTHER" id="PTHR46911:SF1">
    <property type="entry name" value="2-ISOPROPYLMALATE SYNTHASE"/>
    <property type="match status" value="1"/>
</dbReference>
<evidence type="ECO:0000259" key="6">
    <source>
        <dbReference type="PROSITE" id="PS50991"/>
    </source>
</evidence>
<dbReference type="InterPro" id="IPR000891">
    <property type="entry name" value="PYR_CT"/>
</dbReference>
<dbReference type="PROSITE" id="PS00815">
    <property type="entry name" value="AIPM_HOMOCIT_SYNTH_1"/>
    <property type="match status" value="1"/>
</dbReference>
<feature type="domain" description="Pyruvate carboxyltransferase" evidence="6">
    <location>
        <begin position="108"/>
        <end position="382"/>
    </location>
</feature>
<name>A0ABW7R6K3_9ACTN</name>